<dbReference type="PANTHER" id="PTHR30349:SF64">
    <property type="entry name" value="PROPHAGE INTEGRASE INTD-RELATED"/>
    <property type="match status" value="1"/>
</dbReference>
<dbReference type="RefSeq" id="WP_369778883.1">
    <property type="nucleotide sequence ID" value="NZ_CP165727.1"/>
</dbReference>
<evidence type="ECO:0000259" key="4">
    <source>
        <dbReference type="PROSITE" id="PS51898"/>
    </source>
</evidence>
<dbReference type="InterPro" id="IPR010998">
    <property type="entry name" value="Integrase_recombinase_N"/>
</dbReference>
<dbReference type="PANTHER" id="PTHR30349">
    <property type="entry name" value="PHAGE INTEGRASE-RELATED"/>
    <property type="match status" value="1"/>
</dbReference>
<dbReference type="Pfam" id="PF00589">
    <property type="entry name" value="Phage_integrase"/>
    <property type="match status" value="1"/>
</dbReference>
<dbReference type="InterPro" id="IPR011010">
    <property type="entry name" value="DNA_brk_join_enz"/>
</dbReference>
<dbReference type="Gene3D" id="1.10.443.10">
    <property type="entry name" value="Intergrase catalytic core"/>
    <property type="match status" value="1"/>
</dbReference>
<dbReference type="EMBL" id="CP165727">
    <property type="protein sequence ID" value="XDV66358.1"/>
    <property type="molecule type" value="Genomic_DNA"/>
</dbReference>
<organism evidence="5">
    <name type="scientific">Streptomyces sp. R33</name>
    <dbReference type="NCBI Taxonomy" id="3238629"/>
    <lineage>
        <taxon>Bacteria</taxon>
        <taxon>Bacillati</taxon>
        <taxon>Actinomycetota</taxon>
        <taxon>Actinomycetes</taxon>
        <taxon>Kitasatosporales</taxon>
        <taxon>Streptomycetaceae</taxon>
        <taxon>Streptomyces</taxon>
    </lineage>
</organism>
<dbReference type="GO" id="GO:0003677">
    <property type="term" value="F:DNA binding"/>
    <property type="evidence" value="ECO:0007669"/>
    <property type="project" value="UniProtKB-KW"/>
</dbReference>
<keyword evidence="2" id="KW-0238">DNA-binding</keyword>
<sequence>MRSKTCGCALCLAEFPPGKYKERVPRRDCTGNWQARYRDPNGKQCGPLFPTQKEAAAHLDKVRTQVREGTYQDPKRGAVTIDEWYAIWWPTVKKKSVTTTNRKLSAWTVHVQPKWGRRKLNSITWVQVQDWITNEVKGHATQKKALELLRHMMVAALRDRRISVNPCLDIEVAPAPAKHPDDLIPPTAAQCDLIREHLTAYYHPLMVFAQETGMRWGEYTGLRACNVDLQRCTVKVKEVLIDDKGVIRRKMAPKSKAGFRTVPLTPAAVEAVKAMMEKHQPAVTESSIEDGMHPEELIFRGPLAGRTRKNKNGVAADLDSVLTRPNFRRHWLPAIKAAGLARIVKNPETGRNEYWPRVHDLRHTFATRLKDAGVPEKDVQVIMGHERGGRVTWLYQHAGPELVEEVRAALVSGRTLRAVS</sequence>
<comment type="similarity">
    <text evidence="1">Belongs to the 'phage' integrase family.</text>
</comment>
<dbReference type="CDD" id="cd01189">
    <property type="entry name" value="INT_ICEBs1_C_like"/>
    <property type="match status" value="1"/>
</dbReference>
<gene>
    <name evidence="5" type="ORF">AB5J51_27245</name>
</gene>
<dbReference type="InterPro" id="IPR013762">
    <property type="entry name" value="Integrase-like_cat_sf"/>
</dbReference>
<dbReference type="PROSITE" id="PS51898">
    <property type="entry name" value="TYR_RECOMBINASE"/>
    <property type="match status" value="1"/>
</dbReference>
<dbReference type="AlphaFoldDB" id="A0AB39Y8M3"/>
<dbReference type="InterPro" id="IPR050090">
    <property type="entry name" value="Tyrosine_recombinase_XerCD"/>
</dbReference>
<evidence type="ECO:0000256" key="2">
    <source>
        <dbReference type="ARBA" id="ARBA00023125"/>
    </source>
</evidence>
<proteinExistence type="inferred from homology"/>
<evidence type="ECO:0000313" key="5">
    <source>
        <dbReference type="EMBL" id="XDV66358.1"/>
    </source>
</evidence>
<feature type="domain" description="Tyr recombinase" evidence="4">
    <location>
        <begin position="178"/>
        <end position="408"/>
    </location>
</feature>
<evidence type="ECO:0000256" key="1">
    <source>
        <dbReference type="ARBA" id="ARBA00008857"/>
    </source>
</evidence>
<dbReference type="GO" id="GO:0015074">
    <property type="term" value="P:DNA integration"/>
    <property type="evidence" value="ECO:0007669"/>
    <property type="project" value="InterPro"/>
</dbReference>
<name>A0AB39Y8M3_9ACTN</name>
<keyword evidence="3" id="KW-0233">DNA recombination</keyword>
<dbReference type="GO" id="GO:0006310">
    <property type="term" value="P:DNA recombination"/>
    <property type="evidence" value="ECO:0007669"/>
    <property type="project" value="UniProtKB-KW"/>
</dbReference>
<reference evidence="5" key="1">
    <citation type="submission" date="2024-08" db="EMBL/GenBank/DDBJ databases">
        <authorList>
            <person name="Yu S.T."/>
        </authorList>
    </citation>
    <scope>NUCLEOTIDE SEQUENCE</scope>
    <source>
        <strain evidence="5">R33</strain>
    </source>
</reference>
<dbReference type="InterPro" id="IPR002104">
    <property type="entry name" value="Integrase_catalytic"/>
</dbReference>
<dbReference type="SUPFAM" id="SSF56349">
    <property type="entry name" value="DNA breaking-rejoining enzymes"/>
    <property type="match status" value="1"/>
</dbReference>
<accession>A0AB39Y8M3</accession>
<protein>
    <submittedName>
        <fullName evidence="5">Tyrosine-type recombinase/integrase</fullName>
    </submittedName>
</protein>
<dbReference type="Gene3D" id="1.10.150.130">
    <property type="match status" value="1"/>
</dbReference>
<evidence type="ECO:0000256" key="3">
    <source>
        <dbReference type="ARBA" id="ARBA00023172"/>
    </source>
</evidence>